<feature type="compositionally biased region" description="Polar residues" evidence="1">
    <location>
        <begin position="1"/>
        <end position="10"/>
    </location>
</feature>
<feature type="region of interest" description="Disordered" evidence="1">
    <location>
        <begin position="76"/>
        <end position="130"/>
    </location>
</feature>
<evidence type="ECO:0000256" key="1">
    <source>
        <dbReference type="SAM" id="MobiDB-lite"/>
    </source>
</evidence>
<gene>
    <name evidence="2" type="ORF">H2200_011682</name>
</gene>
<reference evidence="2" key="1">
    <citation type="submission" date="2022-10" db="EMBL/GenBank/DDBJ databases">
        <title>Culturing micro-colonial fungi from biological soil crusts in the Mojave desert and describing Neophaeococcomyces mojavensis, and introducing the new genera and species Taxawa tesnikishii.</title>
        <authorList>
            <person name="Kurbessoian T."/>
            <person name="Stajich J.E."/>
        </authorList>
    </citation>
    <scope>NUCLEOTIDE SEQUENCE</scope>
    <source>
        <strain evidence="2">TK_41</strain>
    </source>
</reference>
<organism evidence="2 3">
    <name type="scientific">Cladophialophora chaetospira</name>
    <dbReference type="NCBI Taxonomy" id="386627"/>
    <lineage>
        <taxon>Eukaryota</taxon>
        <taxon>Fungi</taxon>
        <taxon>Dikarya</taxon>
        <taxon>Ascomycota</taxon>
        <taxon>Pezizomycotina</taxon>
        <taxon>Eurotiomycetes</taxon>
        <taxon>Chaetothyriomycetidae</taxon>
        <taxon>Chaetothyriales</taxon>
        <taxon>Herpotrichiellaceae</taxon>
        <taxon>Cladophialophora</taxon>
    </lineage>
</organism>
<dbReference type="Pfam" id="PF00702">
    <property type="entry name" value="Hydrolase"/>
    <property type="match status" value="1"/>
</dbReference>
<dbReference type="Gene3D" id="3.40.50.1000">
    <property type="entry name" value="HAD superfamily/HAD-like"/>
    <property type="match status" value="1"/>
</dbReference>
<evidence type="ECO:0000313" key="2">
    <source>
        <dbReference type="EMBL" id="KAJ9604159.1"/>
    </source>
</evidence>
<proteinExistence type="predicted"/>
<accession>A0AA39CDE2</accession>
<evidence type="ECO:0000313" key="3">
    <source>
        <dbReference type="Proteomes" id="UP001172673"/>
    </source>
</evidence>
<keyword evidence="3" id="KW-1185">Reference proteome</keyword>
<dbReference type="Proteomes" id="UP001172673">
    <property type="component" value="Unassembled WGS sequence"/>
</dbReference>
<dbReference type="PANTHER" id="PTHR43885">
    <property type="entry name" value="HALOACID DEHALOGENASE-LIKE HYDROLASE"/>
    <property type="match status" value="1"/>
</dbReference>
<sequence>MSASTSLSSEKTGKRKPRQFAPLYPHAKHGHDLPKLRGIVFDVDGTLCLPQNYMFKEMRAALDISPSIDILDHVRSLPNEPDTVDSDNSATAQTDASSENHSTTTSSQPPATDLVSPSLSINTPPSSPQARAVAKIQAIERRAMTTQRPQPGLQSLMSYLTRRNIPKALCTRNFPAPVDHLLEHFLHGEEFGTFEPIITRDTEGISPKPSPEGLWRIAQHWGLDKDTDGIGEYVKVHGGGDFDPLELARRFLGSGLIMVGDSIDDMAAGYRAGAATVLLVNEENVELTKHRYTGRSVRRLDELIDILEEGFVEEG</sequence>
<name>A0AA39CDE2_9EURO</name>
<dbReference type="AlphaFoldDB" id="A0AA39CDE2"/>
<comment type="caution">
    <text evidence="2">The sequence shown here is derived from an EMBL/GenBank/DDBJ whole genome shotgun (WGS) entry which is preliminary data.</text>
</comment>
<dbReference type="InterPro" id="IPR023214">
    <property type="entry name" value="HAD_sf"/>
</dbReference>
<dbReference type="CDD" id="cd01427">
    <property type="entry name" value="HAD_like"/>
    <property type="match status" value="1"/>
</dbReference>
<dbReference type="EMBL" id="JAPDRK010000020">
    <property type="protein sequence ID" value="KAJ9604159.1"/>
    <property type="molecule type" value="Genomic_DNA"/>
</dbReference>
<dbReference type="InterPro" id="IPR036412">
    <property type="entry name" value="HAD-like_sf"/>
</dbReference>
<dbReference type="SFLD" id="SFLDG01129">
    <property type="entry name" value="C1.5:_HAD__Beta-PGM__Phosphata"/>
    <property type="match status" value="1"/>
</dbReference>
<feature type="compositionally biased region" description="Polar residues" evidence="1">
    <location>
        <begin position="86"/>
        <end position="124"/>
    </location>
</feature>
<feature type="region of interest" description="Disordered" evidence="1">
    <location>
        <begin position="1"/>
        <end position="28"/>
    </location>
</feature>
<dbReference type="SFLD" id="SFLDS00003">
    <property type="entry name" value="Haloacid_Dehalogenase"/>
    <property type="match status" value="1"/>
</dbReference>
<dbReference type="SUPFAM" id="SSF56784">
    <property type="entry name" value="HAD-like"/>
    <property type="match status" value="1"/>
</dbReference>
<protein>
    <recommendedName>
        <fullName evidence="4">HAD superfamily hydrolase</fullName>
    </recommendedName>
</protein>
<evidence type="ECO:0008006" key="4">
    <source>
        <dbReference type="Google" id="ProtNLM"/>
    </source>
</evidence>
<dbReference type="PANTHER" id="PTHR43885:SF1">
    <property type="entry name" value="SUPERFAMILY HYDROLASE, PUTATIVE (AFU_ORTHOLOGUE AFUA_4G13290)-RELATED"/>
    <property type="match status" value="1"/>
</dbReference>